<dbReference type="RefSeq" id="WP_108233636.1">
    <property type="nucleotide sequence ID" value="NZ_QASO01000062.1"/>
</dbReference>
<reference evidence="1 2" key="1">
    <citation type="submission" date="2018-04" db="EMBL/GenBank/DDBJ databases">
        <title>Pseudomonas sp. nov., isolated from mangrove soil.</title>
        <authorList>
            <person name="Chen C."/>
        </authorList>
    </citation>
    <scope>NUCLEOTIDE SEQUENCE [LARGE SCALE GENOMIC DNA]</scope>
    <source>
        <strain evidence="1 2">JCM 14246</strain>
    </source>
</reference>
<gene>
    <name evidence="1" type="ORF">DBO86_10595</name>
</gene>
<name>A0A2T5PN83_ECTOL</name>
<dbReference type="AlphaFoldDB" id="A0A2T5PN83"/>
<protein>
    <submittedName>
        <fullName evidence="1">Uncharacterized protein</fullName>
    </submittedName>
</protein>
<dbReference type="Proteomes" id="UP000244052">
    <property type="component" value="Unassembled WGS sequence"/>
</dbReference>
<dbReference type="EMBL" id="QASO01000062">
    <property type="protein sequence ID" value="PTU79116.1"/>
    <property type="molecule type" value="Genomic_DNA"/>
</dbReference>
<comment type="caution">
    <text evidence="1">The sequence shown here is derived from an EMBL/GenBank/DDBJ whole genome shotgun (WGS) entry which is preliminary data.</text>
</comment>
<evidence type="ECO:0000313" key="1">
    <source>
        <dbReference type="EMBL" id="PTU79116.1"/>
    </source>
</evidence>
<evidence type="ECO:0000313" key="2">
    <source>
        <dbReference type="Proteomes" id="UP000244052"/>
    </source>
</evidence>
<proteinExistence type="predicted"/>
<organism evidence="1 2">
    <name type="scientific">Ectopseudomonas oleovorans</name>
    <name type="common">Pseudomonas oleovorans</name>
    <dbReference type="NCBI Taxonomy" id="301"/>
    <lineage>
        <taxon>Bacteria</taxon>
        <taxon>Pseudomonadati</taxon>
        <taxon>Pseudomonadota</taxon>
        <taxon>Gammaproteobacteria</taxon>
        <taxon>Pseudomonadales</taxon>
        <taxon>Pseudomonadaceae</taxon>
        <taxon>Ectopseudomonas</taxon>
    </lineage>
</organism>
<accession>A0A2T5PN83</accession>
<sequence length="141" mass="15696">MCGGVEVTGRYTQTGQQLRIYFPNPRAALPVRQADGAVAWVPWGRRKEQPGHLPATGWARTDSITAGKWARYHPQPVQVLAERFMEKDASGASHWFDLEPGQTVEALLIEHGEERRVYVVTTTPPQGGPTVHDRWPSLVTA</sequence>
<keyword evidence="2" id="KW-1185">Reference proteome</keyword>